<comment type="similarity">
    <text evidence="1">Belongs to the LysR transcriptional regulatory family.</text>
</comment>
<dbReference type="GO" id="GO:0005829">
    <property type="term" value="C:cytosol"/>
    <property type="evidence" value="ECO:0007669"/>
    <property type="project" value="TreeGrafter"/>
</dbReference>
<dbReference type="RefSeq" id="WP_046103818.1">
    <property type="nucleotide sequence ID" value="NZ_JZEY01000054.1"/>
</dbReference>
<evidence type="ECO:0000259" key="5">
    <source>
        <dbReference type="PROSITE" id="PS50931"/>
    </source>
</evidence>
<evidence type="ECO:0000256" key="2">
    <source>
        <dbReference type="ARBA" id="ARBA00023015"/>
    </source>
</evidence>
<evidence type="ECO:0000256" key="4">
    <source>
        <dbReference type="ARBA" id="ARBA00023163"/>
    </source>
</evidence>
<dbReference type="STRING" id="429727.VE26_03745"/>
<dbReference type="GO" id="GO:0003700">
    <property type="term" value="F:DNA-binding transcription factor activity"/>
    <property type="evidence" value="ECO:0007669"/>
    <property type="project" value="InterPro"/>
</dbReference>
<dbReference type="InterPro" id="IPR036390">
    <property type="entry name" value="WH_DNA-bd_sf"/>
</dbReference>
<evidence type="ECO:0000256" key="1">
    <source>
        <dbReference type="ARBA" id="ARBA00009437"/>
    </source>
</evidence>
<feature type="domain" description="HTH lysR-type" evidence="5">
    <location>
        <begin position="12"/>
        <end position="69"/>
    </location>
</feature>
<dbReference type="InterPro" id="IPR036388">
    <property type="entry name" value="WH-like_DNA-bd_sf"/>
</dbReference>
<dbReference type="InterPro" id="IPR050950">
    <property type="entry name" value="HTH-type_LysR_regulators"/>
</dbReference>
<dbReference type="Gene3D" id="1.10.10.10">
    <property type="entry name" value="Winged helix-like DNA-binding domain superfamily/Winged helix DNA-binding domain"/>
    <property type="match status" value="1"/>
</dbReference>
<gene>
    <name evidence="6" type="ORF">VE26_03745</name>
</gene>
<dbReference type="InterPro" id="IPR005119">
    <property type="entry name" value="LysR_subst-bd"/>
</dbReference>
<sequence>MLPSLDSMTSRLRLRHFRLLMAIDEHGTILKAAEAVALTQPGATKALQEIENAMGETLFVRTRRGLEPNELGHCVIRYARLIMTDMRHLRDEMKAALEGAGGRLSVGMIMGAVPLAMEGLSRLLTRQPQLSVQVHEETSARLLHLIDDGRLDIAICRTSVSHRPEQYRTIKVKEEVLCIAVSSDHPCASMGEVTLDDVASYPWIVCSANMPMRRLLEREFNEYGLQFPHNLVETTSAFATMSLMRHSHQMVALLSTDVGNFFAQSAAIRVLPVNLRTKSEPYMLVTRGDRMESPVMRMFIEEMTGQKAPLLDDEAMLVAAE</sequence>
<dbReference type="AlphaFoldDB" id="A0A0F5FJS0"/>
<dbReference type="OrthoDB" id="9803030at2"/>
<evidence type="ECO:0000313" key="6">
    <source>
        <dbReference type="EMBL" id="KKB09129.1"/>
    </source>
</evidence>
<accession>A0A0F5FJS0</accession>
<dbReference type="Pfam" id="PF00126">
    <property type="entry name" value="HTH_1"/>
    <property type="match status" value="1"/>
</dbReference>
<organism evidence="6 7">
    <name type="scientific">Devosia chinhatensis</name>
    <dbReference type="NCBI Taxonomy" id="429727"/>
    <lineage>
        <taxon>Bacteria</taxon>
        <taxon>Pseudomonadati</taxon>
        <taxon>Pseudomonadota</taxon>
        <taxon>Alphaproteobacteria</taxon>
        <taxon>Hyphomicrobiales</taxon>
        <taxon>Devosiaceae</taxon>
        <taxon>Devosia</taxon>
    </lineage>
</organism>
<dbReference type="PANTHER" id="PTHR30419">
    <property type="entry name" value="HTH-TYPE TRANSCRIPTIONAL REGULATOR YBHD"/>
    <property type="match status" value="1"/>
</dbReference>
<comment type="caution">
    <text evidence="6">The sequence shown here is derived from an EMBL/GenBank/DDBJ whole genome shotgun (WGS) entry which is preliminary data.</text>
</comment>
<dbReference type="PATRIC" id="fig|429727.3.peg.781"/>
<dbReference type="PROSITE" id="PS50931">
    <property type="entry name" value="HTH_LYSR"/>
    <property type="match status" value="1"/>
</dbReference>
<dbReference type="Pfam" id="PF03466">
    <property type="entry name" value="LysR_substrate"/>
    <property type="match status" value="1"/>
</dbReference>
<dbReference type="SUPFAM" id="SSF53850">
    <property type="entry name" value="Periplasmic binding protein-like II"/>
    <property type="match status" value="1"/>
</dbReference>
<evidence type="ECO:0000313" key="7">
    <source>
        <dbReference type="Proteomes" id="UP000033649"/>
    </source>
</evidence>
<dbReference type="Gene3D" id="3.40.190.290">
    <property type="match status" value="1"/>
</dbReference>
<keyword evidence="2" id="KW-0805">Transcription regulation</keyword>
<keyword evidence="4" id="KW-0804">Transcription</keyword>
<dbReference type="GO" id="GO:0003677">
    <property type="term" value="F:DNA binding"/>
    <property type="evidence" value="ECO:0007669"/>
    <property type="project" value="UniProtKB-KW"/>
</dbReference>
<protein>
    <submittedName>
        <fullName evidence="6">LysR family transcriptional regulator</fullName>
    </submittedName>
</protein>
<dbReference type="Proteomes" id="UP000033649">
    <property type="component" value="Unassembled WGS sequence"/>
</dbReference>
<evidence type="ECO:0000256" key="3">
    <source>
        <dbReference type="ARBA" id="ARBA00023125"/>
    </source>
</evidence>
<name>A0A0F5FJS0_9HYPH</name>
<keyword evidence="3" id="KW-0238">DNA-binding</keyword>
<keyword evidence="7" id="KW-1185">Reference proteome</keyword>
<proteinExistence type="inferred from homology"/>
<reference evidence="6 7" key="1">
    <citation type="submission" date="2015-03" db="EMBL/GenBank/DDBJ databases">
        <authorList>
            <person name="Hassan Y."/>
            <person name="Lepp D."/>
            <person name="Li X.-Z."/>
            <person name="Zhou T."/>
        </authorList>
    </citation>
    <scope>NUCLEOTIDE SEQUENCE [LARGE SCALE GENOMIC DNA]</scope>
    <source>
        <strain evidence="6 7">IPL18</strain>
    </source>
</reference>
<dbReference type="EMBL" id="JZEY01000054">
    <property type="protein sequence ID" value="KKB09129.1"/>
    <property type="molecule type" value="Genomic_DNA"/>
</dbReference>
<dbReference type="InterPro" id="IPR000847">
    <property type="entry name" value="LysR_HTH_N"/>
</dbReference>
<dbReference type="SUPFAM" id="SSF46785">
    <property type="entry name" value="Winged helix' DNA-binding domain"/>
    <property type="match status" value="1"/>
</dbReference>